<dbReference type="AlphaFoldDB" id="A0A243WIZ0"/>
<accession>A0A243WIZ0</accession>
<dbReference type="Proteomes" id="UP000194873">
    <property type="component" value="Unassembled WGS sequence"/>
</dbReference>
<dbReference type="RefSeq" id="WP_086593075.1">
    <property type="nucleotide sequence ID" value="NZ_MTSE01000002.1"/>
</dbReference>
<evidence type="ECO:0000313" key="2">
    <source>
        <dbReference type="EMBL" id="OUJ75532.1"/>
    </source>
</evidence>
<name>A0A243WIZ0_9BACT</name>
<keyword evidence="1" id="KW-0732">Signal</keyword>
<evidence type="ECO:0000313" key="3">
    <source>
        <dbReference type="Proteomes" id="UP000194873"/>
    </source>
</evidence>
<comment type="caution">
    <text evidence="2">The sequence shown here is derived from an EMBL/GenBank/DDBJ whole genome shotgun (WGS) entry which is preliminary data.</text>
</comment>
<feature type="signal peptide" evidence="1">
    <location>
        <begin position="1"/>
        <end position="22"/>
    </location>
</feature>
<evidence type="ECO:0000256" key="1">
    <source>
        <dbReference type="SAM" id="SignalP"/>
    </source>
</evidence>
<reference evidence="2 3" key="1">
    <citation type="submission" date="2017-01" db="EMBL/GenBank/DDBJ databases">
        <title>A new Hymenobacter.</title>
        <authorList>
            <person name="Liang Y."/>
            <person name="Feng F."/>
        </authorList>
    </citation>
    <scope>NUCLEOTIDE SEQUENCE [LARGE SCALE GENOMIC DNA]</scope>
    <source>
        <strain evidence="2">MIMBbqt21</strain>
    </source>
</reference>
<protein>
    <recommendedName>
        <fullName evidence="4">DUF1735 domain-containing protein</fullName>
    </recommendedName>
</protein>
<keyword evidence="3" id="KW-1185">Reference proteome</keyword>
<dbReference type="PROSITE" id="PS51257">
    <property type="entry name" value="PROKAR_LIPOPROTEIN"/>
    <property type="match status" value="1"/>
</dbReference>
<dbReference type="EMBL" id="MTSE01000002">
    <property type="protein sequence ID" value="OUJ75532.1"/>
    <property type="molecule type" value="Genomic_DNA"/>
</dbReference>
<dbReference type="OrthoDB" id="884074at2"/>
<evidence type="ECO:0008006" key="4">
    <source>
        <dbReference type="Google" id="ProtNLM"/>
    </source>
</evidence>
<sequence>MKKISIKLLAFIFCFVSLIACKKEYDNLGPLEDSLADIPVTVTNKEYFERYAIVTSKVTGTNTNNTTGTFSITFSIPADKGKIKEITKVGTGAGGLEYIQNSGYPNYLTAPVQGNGTNEITFTSDLNAIRRYNTQLSTYTATLPSSATKTAAYVTPPGLTVGADPQVPTQLRYFFLLTLEDGRTIIPAEVRVRLINP</sequence>
<gene>
    <name evidence="2" type="ORF">BXP70_05860</name>
</gene>
<organism evidence="2 3">
    <name type="scientific">Hymenobacter crusticola</name>
    <dbReference type="NCBI Taxonomy" id="1770526"/>
    <lineage>
        <taxon>Bacteria</taxon>
        <taxon>Pseudomonadati</taxon>
        <taxon>Bacteroidota</taxon>
        <taxon>Cytophagia</taxon>
        <taxon>Cytophagales</taxon>
        <taxon>Hymenobacteraceae</taxon>
        <taxon>Hymenobacter</taxon>
    </lineage>
</organism>
<proteinExistence type="predicted"/>
<feature type="chain" id="PRO_5013258558" description="DUF1735 domain-containing protein" evidence="1">
    <location>
        <begin position="23"/>
        <end position="197"/>
    </location>
</feature>